<comment type="caution">
    <text evidence="2">The sequence shown here is derived from an EMBL/GenBank/DDBJ whole genome shotgun (WGS) entry which is preliminary data.</text>
</comment>
<evidence type="ECO:0000256" key="1">
    <source>
        <dbReference type="SAM" id="MobiDB-lite"/>
    </source>
</evidence>
<keyword evidence="3" id="KW-1185">Reference proteome</keyword>
<reference evidence="2 3" key="1">
    <citation type="submission" date="2021-01" db="EMBL/GenBank/DDBJ databases">
        <title>Whole genome shotgun sequence of Planobispora longispora NBRC 13918.</title>
        <authorList>
            <person name="Komaki H."/>
            <person name="Tamura T."/>
        </authorList>
    </citation>
    <scope>NUCLEOTIDE SEQUENCE [LARGE SCALE GENOMIC DNA]</scope>
    <source>
        <strain evidence="2 3">NBRC 13918</strain>
    </source>
</reference>
<dbReference type="EMBL" id="BOOH01000019">
    <property type="protein sequence ID" value="GIH75870.1"/>
    <property type="molecule type" value="Genomic_DNA"/>
</dbReference>
<name>A0A8J3RJ83_9ACTN</name>
<accession>A0A8J3RJ83</accession>
<feature type="compositionally biased region" description="Polar residues" evidence="1">
    <location>
        <begin position="51"/>
        <end position="62"/>
    </location>
</feature>
<organism evidence="2 3">
    <name type="scientific">Planobispora longispora</name>
    <dbReference type="NCBI Taxonomy" id="28887"/>
    <lineage>
        <taxon>Bacteria</taxon>
        <taxon>Bacillati</taxon>
        <taxon>Actinomycetota</taxon>
        <taxon>Actinomycetes</taxon>
        <taxon>Streptosporangiales</taxon>
        <taxon>Streptosporangiaceae</taxon>
        <taxon>Planobispora</taxon>
    </lineage>
</organism>
<evidence type="ECO:0000313" key="3">
    <source>
        <dbReference type="Proteomes" id="UP000616724"/>
    </source>
</evidence>
<feature type="region of interest" description="Disordered" evidence="1">
    <location>
        <begin position="24"/>
        <end position="62"/>
    </location>
</feature>
<dbReference type="Proteomes" id="UP000616724">
    <property type="component" value="Unassembled WGS sequence"/>
</dbReference>
<protein>
    <submittedName>
        <fullName evidence="2">Uncharacterized protein</fullName>
    </submittedName>
</protein>
<proteinExistence type="predicted"/>
<dbReference type="AlphaFoldDB" id="A0A8J3RJ83"/>
<gene>
    <name evidence="2" type="ORF">Plo01_22990</name>
</gene>
<sequence>MVPVLPDAPDTAMRAGDVGIACDPRFQDLSEGDGALSESRGGEKPPRGQYCSVSTYALSSSS</sequence>
<evidence type="ECO:0000313" key="2">
    <source>
        <dbReference type="EMBL" id="GIH75870.1"/>
    </source>
</evidence>